<dbReference type="Proteomes" id="UP000198312">
    <property type="component" value="Chromosome"/>
</dbReference>
<evidence type="ECO:0000259" key="8">
    <source>
        <dbReference type="Pfam" id="PF13742"/>
    </source>
</evidence>
<feature type="domain" description="Exonuclease VII large subunit C-terminal" evidence="7">
    <location>
        <begin position="124"/>
        <end position="434"/>
    </location>
</feature>
<keyword evidence="4 5" id="KW-0269">Exonuclease</keyword>
<organism evidence="9 10">
    <name type="scientific">Virgibacillus phasianinus</name>
    <dbReference type="NCBI Taxonomy" id="2017483"/>
    <lineage>
        <taxon>Bacteria</taxon>
        <taxon>Bacillati</taxon>
        <taxon>Bacillota</taxon>
        <taxon>Bacilli</taxon>
        <taxon>Bacillales</taxon>
        <taxon>Bacillaceae</taxon>
        <taxon>Virgibacillus</taxon>
    </lineage>
</organism>
<dbReference type="EMBL" id="CP022315">
    <property type="protein sequence ID" value="ASK63240.1"/>
    <property type="molecule type" value="Genomic_DNA"/>
</dbReference>
<reference evidence="9 10" key="1">
    <citation type="submission" date="2017-07" db="EMBL/GenBank/DDBJ databases">
        <title>Virgibacillus sp. LM2416.</title>
        <authorList>
            <person name="Tak E.J."/>
            <person name="Bae J.-W."/>
        </authorList>
    </citation>
    <scope>NUCLEOTIDE SEQUENCE [LARGE SCALE GENOMIC DNA]</scope>
    <source>
        <strain evidence="9 10">LM2416</strain>
    </source>
</reference>
<protein>
    <recommendedName>
        <fullName evidence="5">Exodeoxyribonuclease 7 large subunit</fullName>
        <ecNumber evidence="5">3.1.11.6</ecNumber>
    </recommendedName>
    <alternativeName>
        <fullName evidence="5">Exodeoxyribonuclease VII large subunit</fullName>
        <shortName evidence="5">Exonuclease VII large subunit</shortName>
    </alternativeName>
</protein>
<evidence type="ECO:0000313" key="10">
    <source>
        <dbReference type="Proteomes" id="UP000198312"/>
    </source>
</evidence>
<comment type="catalytic activity">
    <reaction evidence="5 6">
        <text>Exonucleolytic cleavage in either 5'- to 3'- or 3'- to 5'-direction to yield nucleoside 5'-phosphates.</text>
        <dbReference type="EC" id="3.1.11.6"/>
    </reaction>
</comment>
<dbReference type="EC" id="3.1.11.6" evidence="5"/>
<gene>
    <name evidence="5" type="primary">xseA</name>
    <name evidence="9" type="ORF">CFK37_14320</name>
</gene>
<dbReference type="KEGG" id="vil:CFK37_14320"/>
<evidence type="ECO:0000256" key="2">
    <source>
        <dbReference type="ARBA" id="ARBA00022722"/>
    </source>
</evidence>
<evidence type="ECO:0000256" key="1">
    <source>
        <dbReference type="ARBA" id="ARBA00022490"/>
    </source>
</evidence>
<comment type="subunit">
    <text evidence="5">Heterooligomer composed of large and small subunits.</text>
</comment>
<dbReference type="GO" id="GO:0003676">
    <property type="term" value="F:nucleic acid binding"/>
    <property type="evidence" value="ECO:0007669"/>
    <property type="project" value="InterPro"/>
</dbReference>
<dbReference type="InterPro" id="IPR025824">
    <property type="entry name" value="OB-fold_nuc-bd_dom"/>
</dbReference>
<dbReference type="PANTHER" id="PTHR30008">
    <property type="entry name" value="EXODEOXYRIBONUCLEASE 7 LARGE SUBUNIT"/>
    <property type="match status" value="1"/>
</dbReference>
<keyword evidence="1 5" id="KW-0963">Cytoplasm</keyword>
<evidence type="ECO:0000313" key="9">
    <source>
        <dbReference type="EMBL" id="ASK63240.1"/>
    </source>
</evidence>
<sequence>MTVQYLTVTALTKYIKRKFDTDPHLHQVFVRGEISNFKLHSRGHMYLTIKDNQTRIQAVMFAGNNRSLKFTPENGMKVLITGDIGVFEPYGQYQLYIQHMEPDGIGALYLAFEQLKDKLLKQGYFEQDHKKEIPPYPEHIGIVTSPTGAAIRDIITTIKRRYPTVGLTVIPALVQGVNAAGSIVRGIELANSLPDLDLLIVGRGGGSIEELWGFNEEIVAQAIYDSRIPIISAVGHETDTTISDYVSDLRAPTPTGAAELAVPSQIELKDKLLQIKRSLTTFMNNQLYSSSKQLGHLNQSYAFRYPKQLVIQKEQELDKLVERLNKAVQFTVKKKDDELSSNKKRLLSNHPEQQIQTMSKQIYQLQKELQNRMSLICDQKATQIGSIIDKLSLLNPLEIMKRGYAIPYDQNGNIIKSGEQASKNELIQVKLLNEILACRIEEIRKDEADE</sequence>
<dbReference type="AlphaFoldDB" id="A0A220U573"/>
<dbReference type="NCBIfam" id="TIGR00237">
    <property type="entry name" value="xseA"/>
    <property type="match status" value="1"/>
</dbReference>
<dbReference type="GO" id="GO:0008855">
    <property type="term" value="F:exodeoxyribonuclease VII activity"/>
    <property type="evidence" value="ECO:0007669"/>
    <property type="project" value="UniProtKB-UniRule"/>
</dbReference>
<comment type="subcellular location">
    <subcellularLocation>
        <location evidence="5 6">Cytoplasm</location>
    </subcellularLocation>
</comment>
<dbReference type="InterPro" id="IPR003753">
    <property type="entry name" value="Exonuc_VII_L"/>
</dbReference>
<comment type="similarity">
    <text evidence="5 6">Belongs to the XseA family.</text>
</comment>
<accession>A0A220U573</accession>
<dbReference type="OrthoDB" id="9802795at2"/>
<dbReference type="PANTHER" id="PTHR30008:SF0">
    <property type="entry name" value="EXODEOXYRIBONUCLEASE 7 LARGE SUBUNIT"/>
    <property type="match status" value="1"/>
</dbReference>
<proteinExistence type="inferred from homology"/>
<dbReference type="RefSeq" id="WP_089062499.1">
    <property type="nucleotide sequence ID" value="NZ_CP022315.1"/>
</dbReference>
<dbReference type="HAMAP" id="MF_00378">
    <property type="entry name" value="Exonuc_7_L"/>
    <property type="match status" value="1"/>
</dbReference>
<evidence type="ECO:0000256" key="4">
    <source>
        <dbReference type="ARBA" id="ARBA00022839"/>
    </source>
</evidence>
<keyword evidence="10" id="KW-1185">Reference proteome</keyword>
<feature type="domain" description="OB-fold nucleic acid binding" evidence="8">
    <location>
        <begin position="6"/>
        <end position="101"/>
    </location>
</feature>
<comment type="function">
    <text evidence="5">Bidirectionally degrades single-stranded DNA into large acid-insoluble oligonucleotides, which are then degraded further into small acid-soluble oligonucleotides.</text>
</comment>
<dbReference type="Pfam" id="PF02601">
    <property type="entry name" value="Exonuc_VII_L"/>
    <property type="match status" value="1"/>
</dbReference>
<keyword evidence="2 5" id="KW-0540">Nuclease</keyword>
<evidence type="ECO:0000259" key="7">
    <source>
        <dbReference type="Pfam" id="PF02601"/>
    </source>
</evidence>
<dbReference type="GO" id="GO:0006308">
    <property type="term" value="P:DNA catabolic process"/>
    <property type="evidence" value="ECO:0007669"/>
    <property type="project" value="UniProtKB-UniRule"/>
</dbReference>
<evidence type="ECO:0000256" key="6">
    <source>
        <dbReference type="RuleBase" id="RU004355"/>
    </source>
</evidence>
<evidence type="ECO:0000256" key="3">
    <source>
        <dbReference type="ARBA" id="ARBA00022801"/>
    </source>
</evidence>
<dbReference type="GO" id="GO:0009318">
    <property type="term" value="C:exodeoxyribonuclease VII complex"/>
    <property type="evidence" value="ECO:0007669"/>
    <property type="project" value="UniProtKB-UniRule"/>
</dbReference>
<name>A0A220U573_9BACI</name>
<dbReference type="Pfam" id="PF13742">
    <property type="entry name" value="tRNA_anti_2"/>
    <property type="match status" value="1"/>
</dbReference>
<dbReference type="GO" id="GO:0005737">
    <property type="term" value="C:cytoplasm"/>
    <property type="evidence" value="ECO:0007669"/>
    <property type="project" value="UniProtKB-SubCell"/>
</dbReference>
<keyword evidence="3 5" id="KW-0378">Hydrolase</keyword>
<evidence type="ECO:0000256" key="5">
    <source>
        <dbReference type="HAMAP-Rule" id="MF_00378"/>
    </source>
</evidence>
<dbReference type="CDD" id="cd04489">
    <property type="entry name" value="ExoVII_LU_OBF"/>
    <property type="match status" value="1"/>
</dbReference>
<dbReference type="InterPro" id="IPR020579">
    <property type="entry name" value="Exonuc_VII_lsu_C"/>
</dbReference>